<gene>
    <name evidence="1" type="ORF">B9Z19DRAFT_996028</name>
</gene>
<reference evidence="1 2" key="1">
    <citation type="submission" date="2017-04" db="EMBL/GenBank/DDBJ databases">
        <title>Draft genome sequence of Tuber borchii Vittad., a whitish edible truffle.</title>
        <authorList>
            <consortium name="DOE Joint Genome Institute"/>
            <person name="Murat C."/>
            <person name="Kuo A."/>
            <person name="Barry K.W."/>
            <person name="Clum A."/>
            <person name="Dockter R.B."/>
            <person name="Fauchery L."/>
            <person name="Iotti M."/>
            <person name="Kohler A."/>
            <person name="Labutti K."/>
            <person name="Lindquist E.A."/>
            <person name="Lipzen A."/>
            <person name="Ohm R.A."/>
            <person name="Wang M."/>
            <person name="Grigoriev I.V."/>
            <person name="Zambonelli A."/>
            <person name="Martin F.M."/>
        </authorList>
    </citation>
    <scope>NUCLEOTIDE SEQUENCE [LARGE SCALE GENOMIC DNA]</scope>
    <source>
        <strain evidence="1 2">Tbo3840</strain>
    </source>
</reference>
<dbReference type="InterPro" id="IPR036397">
    <property type="entry name" value="RNaseH_sf"/>
</dbReference>
<evidence type="ECO:0000313" key="2">
    <source>
        <dbReference type="Proteomes" id="UP000244722"/>
    </source>
</evidence>
<keyword evidence="2" id="KW-1185">Reference proteome</keyword>
<evidence type="ECO:0000313" key="1">
    <source>
        <dbReference type="EMBL" id="PUU75144.1"/>
    </source>
</evidence>
<dbReference type="Gene3D" id="3.30.420.10">
    <property type="entry name" value="Ribonuclease H-like superfamily/Ribonuclease H"/>
    <property type="match status" value="1"/>
</dbReference>
<dbReference type="Proteomes" id="UP000244722">
    <property type="component" value="Unassembled WGS sequence"/>
</dbReference>
<feature type="non-terminal residue" evidence="1">
    <location>
        <position position="1"/>
    </location>
</feature>
<name>A0A2T6ZIA8_TUBBO</name>
<dbReference type="STRING" id="42251.A0A2T6ZIA8"/>
<accession>A0A2T6ZIA8</accession>
<dbReference type="OrthoDB" id="5410741at2759"/>
<dbReference type="AlphaFoldDB" id="A0A2T6ZIA8"/>
<protein>
    <recommendedName>
        <fullName evidence="3">Tc1-like transposase DDE domain-containing protein</fullName>
    </recommendedName>
</protein>
<evidence type="ECO:0008006" key="3">
    <source>
        <dbReference type="Google" id="ProtNLM"/>
    </source>
</evidence>
<dbReference type="EMBL" id="NESQ01000248">
    <property type="protein sequence ID" value="PUU75144.1"/>
    <property type="molecule type" value="Genomic_DNA"/>
</dbReference>
<comment type="caution">
    <text evidence="1">The sequence shown here is derived from an EMBL/GenBank/DDBJ whole genome shotgun (WGS) entry which is preliminary data.</text>
</comment>
<proteinExistence type="predicted"/>
<dbReference type="GO" id="GO:0003676">
    <property type="term" value="F:nucleic acid binding"/>
    <property type="evidence" value="ECO:0007669"/>
    <property type="project" value="InterPro"/>
</dbReference>
<sequence>VEDNAPGYKKFAVLSRRRNEVDTIDWPPQSPDLNLIEVLWRGIETELGQIYERVENVDILILMLQAVWASITEERLSNLIASMPNRLVAVIAAEGNATKY</sequence>
<organism evidence="1 2">
    <name type="scientific">Tuber borchii</name>
    <name type="common">White truffle</name>
    <dbReference type="NCBI Taxonomy" id="42251"/>
    <lineage>
        <taxon>Eukaryota</taxon>
        <taxon>Fungi</taxon>
        <taxon>Dikarya</taxon>
        <taxon>Ascomycota</taxon>
        <taxon>Pezizomycotina</taxon>
        <taxon>Pezizomycetes</taxon>
        <taxon>Pezizales</taxon>
        <taxon>Tuberaceae</taxon>
        <taxon>Tuber</taxon>
    </lineage>
</organism>